<dbReference type="OrthoDB" id="7054557at2"/>
<reference evidence="3" key="1">
    <citation type="submission" date="2017-11" db="EMBL/GenBank/DDBJ databases">
        <title>The draft genome sequence of Chromatocurvus sp. F02.</title>
        <authorList>
            <person name="Du Z.-J."/>
            <person name="Chang Y.-Q."/>
        </authorList>
    </citation>
    <scope>NUCLEOTIDE SEQUENCE [LARGE SCALE GENOMIC DNA]</scope>
    <source>
        <strain evidence="3">F02</strain>
    </source>
</reference>
<dbReference type="SUPFAM" id="SSF52833">
    <property type="entry name" value="Thioredoxin-like"/>
    <property type="match status" value="1"/>
</dbReference>
<dbReference type="InterPro" id="IPR036282">
    <property type="entry name" value="Glutathione-S-Trfase_C_sf"/>
</dbReference>
<proteinExistence type="predicted"/>
<keyword evidence="3" id="KW-1185">Reference proteome</keyword>
<dbReference type="InterPro" id="IPR004045">
    <property type="entry name" value="Glutathione_S-Trfase_N"/>
</dbReference>
<dbReference type="SUPFAM" id="SSF47616">
    <property type="entry name" value="GST C-terminal domain-like"/>
    <property type="match status" value="1"/>
</dbReference>
<dbReference type="Proteomes" id="UP000234845">
    <property type="component" value="Unassembled WGS sequence"/>
</dbReference>
<name>A0A2N5Y229_9GAMM</name>
<protein>
    <submittedName>
        <fullName evidence="2">Glutathione S-transferase</fullName>
    </submittedName>
</protein>
<dbReference type="InterPro" id="IPR036249">
    <property type="entry name" value="Thioredoxin-like_sf"/>
</dbReference>
<gene>
    <name evidence="2" type="ORF">CWI75_11830</name>
</gene>
<dbReference type="AlphaFoldDB" id="A0A2N5Y229"/>
<organism evidence="2 3">
    <name type="scientific">Kineobactrum sediminis</name>
    <dbReference type="NCBI Taxonomy" id="1905677"/>
    <lineage>
        <taxon>Bacteria</taxon>
        <taxon>Pseudomonadati</taxon>
        <taxon>Pseudomonadota</taxon>
        <taxon>Gammaproteobacteria</taxon>
        <taxon>Cellvibrionales</taxon>
        <taxon>Halieaceae</taxon>
        <taxon>Kineobactrum</taxon>
    </lineage>
</organism>
<keyword evidence="2" id="KW-0808">Transferase</keyword>
<accession>A0A2N5Y229</accession>
<dbReference type="GO" id="GO:0016740">
    <property type="term" value="F:transferase activity"/>
    <property type="evidence" value="ECO:0007669"/>
    <property type="project" value="UniProtKB-KW"/>
</dbReference>
<dbReference type="EMBL" id="PKLZ01000008">
    <property type="protein sequence ID" value="PLW82443.1"/>
    <property type="molecule type" value="Genomic_DNA"/>
</dbReference>
<dbReference type="Pfam" id="PF13410">
    <property type="entry name" value="GST_C_2"/>
    <property type="match status" value="1"/>
</dbReference>
<comment type="caution">
    <text evidence="2">The sequence shown here is derived from an EMBL/GenBank/DDBJ whole genome shotgun (WGS) entry which is preliminary data.</text>
</comment>
<feature type="domain" description="GST N-terminal" evidence="1">
    <location>
        <begin position="21"/>
        <end position="98"/>
    </location>
</feature>
<dbReference type="Gene3D" id="1.20.1050.10">
    <property type="match status" value="1"/>
</dbReference>
<evidence type="ECO:0000313" key="2">
    <source>
        <dbReference type="EMBL" id="PLW82443.1"/>
    </source>
</evidence>
<evidence type="ECO:0000313" key="3">
    <source>
        <dbReference type="Proteomes" id="UP000234845"/>
    </source>
</evidence>
<sequence length="359" mass="40227">MAVITAIRRITVASQEPIRLVGGTGSPYTQKMVSLLRYRRVPYAISWGQPDQACDALGVEKPRPIFMPTFFFAEGDEIRAECDSTPIIRKLETLYPGRSVLPSNPALAFIDYLIEDFADEWCTKYMFHYRWYPKEDADNAGTLLPLGMDVSLPKDAHEQFRNFIAERQINRLYVVGSNDTTAPVIDASYRRFLAAMENHLANQKFMLGGRPGAGDFGLYGQLTQLVGFDPTPRAIAHEVSPRTVAWVDHMDDQSGLEPQGSDWLSLENQPHSLRGLMDEIGRVYAPAQLANARAVQAGEKTWETEIDGAPWAQQTFPYQAKCLKWTNERYHALSEDDRALVDGLLQGTGVEMMLSSSAT</sequence>
<dbReference type="Pfam" id="PF13417">
    <property type="entry name" value="GST_N_3"/>
    <property type="match status" value="1"/>
</dbReference>
<evidence type="ECO:0000259" key="1">
    <source>
        <dbReference type="Pfam" id="PF13417"/>
    </source>
</evidence>